<dbReference type="Proteomes" id="UP000241167">
    <property type="component" value="Unassembled WGS sequence"/>
</dbReference>
<name>A0A2P7QPQ6_9SPHN</name>
<evidence type="ECO:0000313" key="1">
    <source>
        <dbReference type="EMBL" id="PSJ39928.1"/>
    </source>
</evidence>
<accession>A0A2P7QPQ6</accession>
<proteinExistence type="predicted"/>
<dbReference type="EMBL" id="PXYI01000004">
    <property type="protein sequence ID" value="PSJ39928.1"/>
    <property type="molecule type" value="Genomic_DNA"/>
</dbReference>
<reference evidence="1 2" key="1">
    <citation type="submission" date="2018-03" db="EMBL/GenBank/DDBJ databases">
        <title>The draft genome of Sphingosinicella sp. GL-C-18.</title>
        <authorList>
            <person name="Liu L."/>
            <person name="Li L."/>
            <person name="Liang L."/>
            <person name="Zhang X."/>
            <person name="Wang T."/>
        </authorList>
    </citation>
    <scope>NUCLEOTIDE SEQUENCE [LARGE SCALE GENOMIC DNA]</scope>
    <source>
        <strain evidence="1 2">GL-C-18</strain>
    </source>
</reference>
<dbReference type="AlphaFoldDB" id="A0A2P7QPQ6"/>
<sequence>MAELDRDRVLALSYIPAARRSAVEALWQLDLALGNALSGGREPLISQIKLAWWRESLEKLDRQRAPAEPGLQSAETFLLPNGISGAELSAMEEGWSVLLTPDVLSEENLALYAAARGGRLFRYTARLLGESADARMESAGEAWALIDLARHSANQPDADAAVAGARERLRRLSWPSRLRPLGMLASLAARDAEIDRPRWEEQGAPRRMLRMLRHRLTGI</sequence>
<dbReference type="RefSeq" id="WP_106513834.1">
    <property type="nucleotide sequence ID" value="NZ_PXYI01000004.1"/>
</dbReference>
<organism evidence="1 2">
    <name type="scientific">Allosphingosinicella deserti</name>
    <dbReference type="NCBI Taxonomy" id="2116704"/>
    <lineage>
        <taxon>Bacteria</taxon>
        <taxon>Pseudomonadati</taxon>
        <taxon>Pseudomonadota</taxon>
        <taxon>Alphaproteobacteria</taxon>
        <taxon>Sphingomonadales</taxon>
        <taxon>Sphingomonadaceae</taxon>
        <taxon>Allosphingosinicella</taxon>
    </lineage>
</organism>
<evidence type="ECO:0008006" key="3">
    <source>
        <dbReference type="Google" id="ProtNLM"/>
    </source>
</evidence>
<dbReference type="SUPFAM" id="SSF48576">
    <property type="entry name" value="Terpenoid synthases"/>
    <property type="match status" value="1"/>
</dbReference>
<dbReference type="InterPro" id="IPR008949">
    <property type="entry name" value="Isoprenoid_synthase_dom_sf"/>
</dbReference>
<comment type="caution">
    <text evidence="1">The sequence shown here is derived from an EMBL/GenBank/DDBJ whole genome shotgun (WGS) entry which is preliminary data.</text>
</comment>
<dbReference type="Pfam" id="PF00494">
    <property type="entry name" value="SQS_PSY"/>
    <property type="match status" value="1"/>
</dbReference>
<gene>
    <name evidence="1" type="ORF">C7I55_15370</name>
</gene>
<evidence type="ECO:0000313" key="2">
    <source>
        <dbReference type="Proteomes" id="UP000241167"/>
    </source>
</evidence>
<keyword evidence="2" id="KW-1185">Reference proteome</keyword>
<dbReference type="InterPro" id="IPR002060">
    <property type="entry name" value="Squ/phyt_synthse"/>
</dbReference>
<protein>
    <recommendedName>
        <fullName evidence="3">Phytoene synthase</fullName>
    </recommendedName>
</protein>
<dbReference type="OrthoDB" id="9814909at2"/>